<protein>
    <recommendedName>
        <fullName evidence="2">J domain-containing protein</fullName>
    </recommendedName>
</protein>
<feature type="compositionally biased region" description="Basic and acidic residues" evidence="1">
    <location>
        <begin position="248"/>
        <end position="292"/>
    </location>
</feature>
<feature type="compositionally biased region" description="Basic and acidic residues" evidence="1">
    <location>
        <begin position="181"/>
        <end position="196"/>
    </location>
</feature>
<reference evidence="3" key="1">
    <citation type="submission" date="2022-11" db="EMBL/GenBank/DDBJ databases">
        <title>Minimal conservation of predation-associated metabolite biosynthetic gene clusters underscores biosynthetic potential of Myxococcota including descriptions for ten novel species: Archangium lansinium sp. nov., Myxococcus landrumus sp. nov., Nannocystis bai.</title>
        <authorList>
            <person name="Ahearne A."/>
            <person name="Stevens C."/>
            <person name="Dowd S."/>
        </authorList>
    </citation>
    <scope>NUCLEOTIDE SEQUENCE</scope>
    <source>
        <strain evidence="3">Fl3</strain>
    </source>
</reference>
<evidence type="ECO:0000313" key="3">
    <source>
        <dbReference type="EMBL" id="WAS93024.1"/>
    </source>
</evidence>
<dbReference type="SUPFAM" id="SSF46565">
    <property type="entry name" value="Chaperone J-domain"/>
    <property type="match status" value="1"/>
</dbReference>
<sequence>MTGDRAHRGELVPRVQDLGYTVVPVRERELVLRAAQTPSPAAVIVCLGSADASGLVQALRQRPETTGIPVLLYGRLQGETRDLAAVLELGADRFLEAPVDEAELKSALVELAGPPEGAVRTEIREASPAPRPVRADPVLSRLHHTLEVLAARLETREESADGHRDGIDLEAMGLDAVPDVDPEHDSGELELLREPTQRLPSTAESQIGRRATRSELTFSREGEISPESGSQAPAEAHSEHTASVATAAREDVRKDRASRWGESRPEPRTVAENHLSEGAWPKRQEDSARADAPEAEATTRRQGRAARSGEDAELAQETGPERGSWGRRGGQTEELAQETGPERGSWGRRGGQTEELARGTGPERGAWGRRGGQAEELAQGTGLERSERTVELARERPRRPTSQTQGAAMERSEGRPAPPRGLGSRDEHPRSEAQPAPAEETRGSRRVGRFVVDGEGTTKLPTGGPHGDRSSTRPEFARPGREDEASGDRRVGRFAVEGAIVPPSVSRSSELTRGGAVEEGERLSRGPGSPGASLRPGRFAGGEDDGSSRETGPGRFAGGEDKGLSRGTGTERLAAEDVGESAATDAERVGPREASPARAGRFEVGLVRPGRFKVEAQGAPRGAAGRFAGRVDEDEPRGTSAGQAGRLVGPEDELSRGTVATRAGKSRAEDERLAQGSGGTPSGEDLGAGRAGRFAGPNDELSRGTGGPRVGRSRAGDERLAQGAGVTPSREDPGAARRAGRFAEHVDEDERRGTSAGRAGRFVGPDDALPRGTGVASAGRSRAEEGDLPARGTGAPPAGEDLQGEGAEAGGRAADETTLVLPARHWSRRPPERARERDVPVRAEAGETWPRGHVLRGAELTPGEVPGRHGGREATEELAHGTGSPGASRAPGGPARVAGQEPRLSPGTVEAEAPLAGAQARGESDAPALLAELRRERFTGGLRVAASGAPERRLWWSEGQVIGGASAAGSESVLGRLAARGLLSPTHLELAARWGTGEPRRDVERLAQSGLIKPQEMREALREPVRRIVERIAESGTLAWGLYPGETPTVAVELGVPLAAMIAGGVQRGTTLSQLRVAVDDERKPRLAFAGPEALAAELRWPAVMAVTERFDGQTRVGELVAAAVADEAVIRGVVYVLELLGHLAPEIDDPAATLTALDRQRVRERLRLARESDYFALLGLSREASRAEVLRAHADLTATFCESLEPDSRVELAEEIEELLAALDEARDVLSDDALHSAYLAQIGAS</sequence>
<feature type="compositionally biased region" description="Basic and acidic residues" evidence="1">
    <location>
        <begin position="866"/>
        <end position="879"/>
    </location>
</feature>
<accession>A0ABY7H1X7</accession>
<dbReference type="InterPro" id="IPR011006">
    <property type="entry name" value="CheY-like_superfamily"/>
</dbReference>
<evidence type="ECO:0000259" key="2">
    <source>
        <dbReference type="PROSITE" id="PS50076"/>
    </source>
</evidence>
<organism evidence="3 4">
    <name type="scientific">Nannocystis punicea</name>
    <dbReference type="NCBI Taxonomy" id="2995304"/>
    <lineage>
        <taxon>Bacteria</taxon>
        <taxon>Pseudomonadati</taxon>
        <taxon>Myxococcota</taxon>
        <taxon>Polyangia</taxon>
        <taxon>Nannocystales</taxon>
        <taxon>Nannocystaceae</taxon>
        <taxon>Nannocystis</taxon>
    </lineage>
</organism>
<evidence type="ECO:0000313" key="4">
    <source>
        <dbReference type="Proteomes" id="UP001164459"/>
    </source>
</evidence>
<dbReference type="EMBL" id="CP114040">
    <property type="protein sequence ID" value="WAS93024.1"/>
    <property type="molecule type" value="Genomic_DNA"/>
</dbReference>
<dbReference type="RefSeq" id="WP_269035375.1">
    <property type="nucleotide sequence ID" value="NZ_CP114040.1"/>
</dbReference>
<dbReference type="Gene3D" id="3.40.50.2300">
    <property type="match status" value="1"/>
</dbReference>
<dbReference type="Proteomes" id="UP001164459">
    <property type="component" value="Chromosome"/>
</dbReference>
<dbReference type="SUPFAM" id="SSF52172">
    <property type="entry name" value="CheY-like"/>
    <property type="match status" value="1"/>
</dbReference>
<dbReference type="Gene3D" id="1.10.287.110">
    <property type="entry name" value="DnaJ domain"/>
    <property type="match status" value="1"/>
</dbReference>
<proteinExistence type="predicted"/>
<feature type="region of interest" description="Disordered" evidence="1">
    <location>
        <begin position="177"/>
        <end position="906"/>
    </location>
</feature>
<evidence type="ECO:0000256" key="1">
    <source>
        <dbReference type="SAM" id="MobiDB-lite"/>
    </source>
</evidence>
<feature type="compositionally biased region" description="Low complexity" evidence="1">
    <location>
        <begin position="618"/>
        <end position="628"/>
    </location>
</feature>
<feature type="compositionally biased region" description="Basic and acidic residues" evidence="1">
    <location>
        <begin position="466"/>
        <end position="491"/>
    </location>
</feature>
<gene>
    <name evidence="3" type="ORF">O0S08_43205</name>
</gene>
<keyword evidence="4" id="KW-1185">Reference proteome</keyword>
<dbReference type="InterPro" id="IPR001623">
    <property type="entry name" value="DnaJ_domain"/>
</dbReference>
<feature type="compositionally biased region" description="Low complexity" evidence="1">
    <location>
        <begin position="881"/>
        <end position="899"/>
    </location>
</feature>
<feature type="compositionally biased region" description="Basic and acidic residues" evidence="1">
    <location>
        <begin position="829"/>
        <end position="845"/>
    </location>
</feature>
<dbReference type="InterPro" id="IPR036869">
    <property type="entry name" value="J_dom_sf"/>
</dbReference>
<feature type="compositionally biased region" description="Basic and acidic residues" evidence="1">
    <location>
        <begin position="729"/>
        <end position="753"/>
    </location>
</feature>
<name>A0ABY7H1X7_9BACT</name>
<feature type="compositionally biased region" description="Basic and acidic residues" evidence="1">
    <location>
        <begin position="384"/>
        <end position="395"/>
    </location>
</feature>
<feature type="domain" description="J" evidence="2">
    <location>
        <begin position="1174"/>
        <end position="1245"/>
    </location>
</feature>
<dbReference type="PROSITE" id="PS50076">
    <property type="entry name" value="DNAJ_2"/>
    <property type="match status" value="1"/>
</dbReference>